<evidence type="ECO:0000259" key="2">
    <source>
        <dbReference type="Pfam" id="PF02517"/>
    </source>
</evidence>
<name>E6P8Q4_CALS0</name>
<dbReference type="Pfam" id="PF02517">
    <property type="entry name" value="Rce1-like"/>
    <property type="match status" value="1"/>
</dbReference>
<dbReference type="InterPro" id="IPR003675">
    <property type="entry name" value="Rce1/LyrA-like_dom"/>
</dbReference>
<reference evidence="3 4" key="1">
    <citation type="journal article" date="2005" name="Environ. Microbiol.">
        <title>Genetic and functional properties of uncultivated thermophilic crenarchaeotes from a subsurface gold mine as revealed by analysis of genome fragments.</title>
        <authorList>
            <person name="Nunoura T."/>
            <person name="Hirayama H."/>
            <person name="Takami H."/>
            <person name="Oida H."/>
            <person name="Nishi S."/>
            <person name="Shimamura S."/>
            <person name="Suzuki Y."/>
            <person name="Inagaki F."/>
            <person name="Takai K."/>
            <person name="Nealson K.H."/>
            <person name="Horikoshi K."/>
        </authorList>
    </citation>
    <scope>NUCLEOTIDE SEQUENCE [LARGE SCALE GENOMIC DNA]</scope>
</reference>
<dbReference type="BioCyc" id="CCAL311458:G131R-461-MONOMER"/>
<dbReference type="GO" id="GO:0004175">
    <property type="term" value="F:endopeptidase activity"/>
    <property type="evidence" value="ECO:0007669"/>
    <property type="project" value="UniProtKB-ARBA"/>
</dbReference>
<evidence type="ECO:0000313" key="3">
    <source>
        <dbReference type="EMBL" id="BAJ50315.1"/>
    </source>
</evidence>
<keyword evidence="1" id="KW-1133">Transmembrane helix</keyword>
<sequence>MEDEISREIRDILLALALALAALYAAGGGSAAAYTGFGNIWAPQLALLAVALILSRTRMLDPVLRELRGVLTGFILAPFATFSAIIASLLWSTMFPQTPAARQLTLALTPSTPVEYLLYIGLTIFVVAPAEEIIFRGIVHEKLSKIMKRGFADVVSSTVFALAHLDLSRLGPTFVLGLFLAHSVDRARSLTPAVIIHAINNTVYITLLFLSSSTFAAENLILS</sequence>
<protein>
    <recommendedName>
        <fullName evidence="2">CAAX prenyl protease 2/Lysostaphin resistance protein A-like domain-containing protein</fullName>
    </recommendedName>
</protein>
<dbReference type="STRING" id="311458.CSUB_C0454"/>
<gene>
    <name evidence="3" type="ORF">CSUB_C0454</name>
</gene>
<feature type="transmembrane region" description="Helical" evidence="1">
    <location>
        <begin position="69"/>
        <end position="91"/>
    </location>
</feature>
<dbReference type="AlphaFoldDB" id="E6P8Q4"/>
<dbReference type="PANTHER" id="PTHR43592">
    <property type="entry name" value="CAAX AMINO TERMINAL PROTEASE"/>
    <property type="match status" value="1"/>
</dbReference>
<proteinExistence type="predicted"/>
<accession>E6P8Q4</accession>
<dbReference type="GO" id="GO:0080120">
    <property type="term" value="P:CAAX-box protein maturation"/>
    <property type="evidence" value="ECO:0007669"/>
    <property type="project" value="UniProtKB-ARBA"/>
</dbReference>
<evidence type="ECO:0000256" key="1">
    <source>
        <dbReference type="SAM" id="Phobius"/>
    </source>
</evidence>
<dbReference type="KEGG" id="csu:CSUB_C0454"/>
<dbReference type="PANTHER" id="PTHR43592:SF15">
    <property type="entry name" value="CAAX AMINO TERMINAL PROTEASE FAMILY PROTEIN"/>
    <property type="match status" value="1"/>
</dbReference>
<evidence type="ECO:0000313" key="4">
    <source>
        <dbReference type="Proteomes" id="UP000008120"/>
    </source>
</evidence>
<dbReference type="Proteomes" id="UP000008120">
    <property type="component" value="Chromosome"/>
</dbReference>
<keyword evidence="1" id="KW-0812">Transmembrane</keyword>
<feature type="transmembrane region" description="Helical" evidence="1">
    <location>
        <begin position="116"/>
        <end position="139"/>
    </location>
</feature>
<reference evidence="3 4" key="2">
    <citation type="journal article" date="2011" name="Nucleic Acids Res.">
        <title>Insights into the evolution of Archaea and eukaryotic protein modifier systems revealed by the genome of a novel archaeal group.</title>
        <authorList>
            <person name="Nunoura T."/>
            <person name="Takaki Y."/>
            <person name="Kakuta J."/>
            <person name="Nishi S."/>
            <person name="Sugahara J."/>
            <person name="Kazama H."/>
            <person name="Chee G."/>
            <person name="Hattori M."/>
            <person name="Kanai A."/>
            <person name="Atomi H."/>
            <person name="Takai K."/>
            <person name="Takami H."/>
        </authorList>
    </citation>
    <scope>NUCLEOTIDE SEQUENCE [LARGE SCALE GENOMIC DNA]</scope>
</reference>
<feature type="transmembrane region" description="Helical" evidence="1">
    <location>
        <begin position="41"/>
        <end position="57"/>
    </location>
</feature>
<dbReference type="EMBL" id="BA000048">
    <property type="protein sequence ID" value="BAJ50315.1"/>
    <property type="molecule type" value="Genomic_DNA"/>
</dbReference>
<feature type="domain" description="CAAX prenyl protease 2/Lysostaphin resistance protein A-like" evidence="2">
    <location>
        <begin position="115"/>
        <end position="203"/>
    </location>
</feature>
<organism evidence="3 4">
    <name type="scientific">Caldiarchaeum subterraneum</name>
    <dbReference type="NCBI Taxonomy" id="311458"/>
    <lineage>
        <taxon>Archaea</taxon>
        <taxon>Nitrososphaerota</taxon>
        <taxon>Candidatus Caldarchaeales</taxon>
        <taxon>Candidatus Caldarchaeaceae</taxon>
        <taxon>Candidatus Caldarchaeum</taxon>
    </lineage>
</organism>
<keyword evidence="1" id="KW-0472">Membrane</keyword>